<evidence type="ECO:0000256" key="9">
    <source>
        <dbReference type="SAM" id="MobiDB-lite"/>
    </source>
</evidence>
<dbReference type="SUPFAM" id="SSF52540">
    <property type="entry name" value="P-loop containing nucleoside triphosphate hydrolases"/>
    <property type="match status" value="1"/>
</dbReference>
<gene>
    <name evidence="11" type="primary">DBP10_1</name>
    <name evidence="11" type="ORF">IWQ62_004605</name>
</gene>
<keyword evidence="6" id="KW-0067">ATP-binding</keyword>
<evidence type="ECO:0000256" key="8">
    <source>
        <dbReference type="ARBA" id="ARBA00047984"/>
    </source>
</evidence>
<dbReference type="Gene3D" id="3.40.50.300">
    <property type="entry name" value="P-loop containing nucleotide triphosphate hydrolases"/>
    <property type="match status" value="1"/>
</dbReference>
<dbReference type="PANTHER" id="PTHR47959:SF8">
    <property type="entry name" value="RNA HELICASE"/>
    <property type="match status" value="1"/>
</dbReference>
<feature type="region of interest" description="Disordered" evidence="9">
    <location>
        <begin position="407"/>
        <end position="444"/>
    </location>
</feature>
<dbReference type="InterPro" id="IPR027417">
    <property type="entry name" value="P-loop_NTPase"/>
</dbReference>
<feature type="domain" description="Helicase C-terminal" evidence="10">
    <location>
        <begin position="95"/>
        <end position="254"/>
    </location>
</feature>
<proteinExistence type="predicted"/>
<sequence length="631" mass="71179">AGLHEPELVRLDVDTKISSDLEMAFFQVKPLEKEGALLYLLRNVIQLPTMTSEERVLEARRVALLREQTKVARESRRRNKKGKGKPGSREDSNDQDDDLDDQELEEANPANHVGTDQQTIIFVATKHHVEYLSQLLIEAGFKVSYIYGSLDQTARKIQTHNFRMGYSHIMVVTDVAARGIDIPILQNVVNYHFVDSSKTFIHRVGRVARAGRRGWAYSLVTNEELPHVLDLQLFLGRQLVVGKTTKPVHQIDYTKDIVLGRLPHELFDTDLEWVQGQLQVIVTLYDNHRMSTNGLKLFNKTKRVASSESYKRTKDLLLDPDLQEAAHPLIAAQIDDAEKKRLAMVHAISNFRPSETIFEVGQRGTKHISAATEVMRKRRVTSTKYIEEVRQKQAERESLYQEKLASGVYDSDGESDNESPAAVLTSDAETADPSSSVQVLDGGQSGKYRDEGYYISYYQKDANTERGYAVNKGMTFAEQAQSAVFGIQGDENVDLIKQKNALRWDKKKKQFTRGFGVGADNKKMIRSESGALLPASYASGSFTEWQNKTHIQIPRTGEAELSNFRGMPARRRFPHASAGQSGKKGNGAGKGKGKGKGDLKTTDQIVKQRRLESKRKERMTQRTNNKRKKTK</sequence>
<dbReference type="GO" id="GO:0003724">
    <property type="term" value="F:RNA helicase activity"/>
    <property type="evidence" value="ECO:0007669"/>
    <property type="project" value="UniProtKB-EC"/>
</dbReference>
<dbReference type="GO" id="GO:0005634">
    <property type="term" value="C:nucleus"/>
    <property type="evidence" value="ECO:0007669"/>
    <property type="project" value="InterPro"/>
</dbReference>
<dbReference type="SMART" id="SM00490">
    <property type="entry name" value="HELICc"/>
    <property type="match status" value="1"/>
</dbReference>
<evidence type="ECO:0000256" key="1">
    <source>
        <dbReference type="ARBA" id="ARBA00003706"/>
    </source>
</evidence>
<dbReference type="GO" id="GO:0016787">
    <property type="term" value="F:hydrolase activity"/>
    <property type="evidence" value="ECO:0007669"/>
    <property type="project" value="UniProtKB-KW"/>
</dbReference>
<comment type="caution">
    <text evidence="11">The sequence shown here is derived from an EMBL/GenBank/DDBJ whole genome shotgun (WGS) entry which is preliminary data.</text>
</comment>
<protein>
    <recommendedName>
        <fullName evidence="2">RNA helicase</fullName>
        <ecNumber evidence="2">3.6.4.13</ecNumber>
    </recommendedName>
</protein>
<name>A0A9W8ASK6_9FUNG</name>
<feature type="region of interest" description="Disordered" evidence="9">
    <location>
        <begin position="573"/>
        <end position="631"/>
    </location>
</feature>
<keyword evidence="3" id="KW-0547">Nucleotide-binding</keyword>
<dbReference type="AlphaFoldDB" id="A0A9W8ASK6"/>
<keyword evidence="5 11" id="KW-0347">Helicase</keyword>
<evidence type="ECO:0000256" key="5">
    <source>
        <dbReference type="ARBA" id="ARBA00022806"/>
    </source>
</evidence>
<feature type="region of interest" description="Disordered" evidence="9">
    <location>
        <begin position="70"/>
        <end position="100"/>
    </location>
</feature>
<dbReference type="OrthoDB" id="10261375at2759"/>
<dbReference type="InterPro" id="IPR012541">
    <property type="entry name" value="DBP10_C"/>
</dbReference>
<dbReference type="PANTHER" id="PTHR47959">
    <property type="entry name" value="ATP-DEPENDENT RNA HELICASE RHLE-RELATED"/>
    <property type="match status" value="1"/>
</dbReference>
<organism evidence="11 12">
    <name type="scientific">Dispira parvispora</name>
    <dbReference type="NCBI Taxonomy" id="1520584"/>
    <lineage>
        <taxon>Eukaryota</taxon>
        <taxon>Fungi</taxon>
        <taxon>Fungi incertae sedis</taxon>
        <taxon>Zoopagomycota</taxon>
        <taxon>Kickxellomycotina</taxon>
        <taxon>Dimargaritomycetes</taxon>
        <taxon>Dimargaritales</taxon>
        <taxon>Dimargaritaceae</taxon>
        <taxon>Dispira</taxon>
    </lineage>
</organism>
<keyword evidence="4 11" id="KW-0378">Hydrolase</keyword>
<evidence type="ECO:0000259" key="10">
    <source>
        <dbReference type="PROSITE" id="PS51194"/>
    </source>
</evidence>
<comment type="catalytic activity">
    <reaction evidence="8">
        <text>ATP + H2O = ADP + phosphate + H(+)</text>
        <dbReference type="Rhea" id="RHEA:13065"/>
        <dbReference type="ChEBI" id="CHEBI:15377"/>
        <dbReference type="ChEBI" id="CHEBI:15378"/>
        <dbReference type="ChEBI" id="CHEBI:30616"/>
        <dbReference type="ChEBI" id="CHEBI:43474"/>
        <dbReference type="ChEBI" id="CHEBI:456216"/>
        <dbReference type="EC" id="3.6.4.13"/>
    </reaction>
</comment>
<keyword evidence="12" id="KW-1185">Reference proteome</keyword>
<comment type="function">
    <text evidence="1">ATP-binding RNA helicase involved in the biogenesis of 60S ribosomal subunits and is required for the normal formation of 25S and 5.8S rRNAs.</text>
</comment>
<dbReference type="EC" id="3.6.4.13" evidence="2"/>
<feature type="non-terminal residue" evidence="11">
    <location>
        <position position="1"/>
    </location>
</feature>
<evidence type="ECO:0000256" key="2">
    <source>
        <dbReference type="ARBA" id="ARBA00012552"/>
    </source>
</evidence>
<evidence type="ECO:0000256" key="7">
    <source>
        <dbReference type="ARBA" id="ARBA00022884"/>
    </source>
</evidence>
<dbReference type="Proteomes" id="UP001150925">
    <property type="component" value="Unassembled WGS sequence"/>
</dbReference>
<dbReference type="EMBL" id="JANBPY010001585">
    <property type="protein sequence ID" value="KAJ1959453.1"/>
    <property type="molecule type" value="Genomic_DNA"/>
</dbReference>
<evidence type="ECO:0000256" key="3">
    <source>
        <dbReference type="ARBA" id="ARBA00022741"/>
    </source>
</evidence>
<accession>A0A9W8ASK6</accession>
<feature type="compositionally biased region" description="Basic residues" evidence="9">
    <location>
        <begin position="75"/>
        <end position="86"/>
    </location>
</feature>
<dbReference type="GO" id="GO:0003723">
    <property type="term" value="F:RNA binding"/>
    <property type="evidence" value="ECO:0007669"/>
    <property type="project" value="UniProtKB-KW"/>
</dbReference>
<dbReference type="InterPro" id="IPR050079">
    <property type="entry name" value="DEAD_box_RNA_helicase"/>
</dbReference>
<dbReference type="SMART" id="SM01123">
    <property type="entry name" value="DBP10CT"/>
    <property type="match status" value="1"/>
</dbReference>
<dbReference type="GO" id="GO:0005524">
    <property type="term" value="F:ATP binding"/>
    <property type="evidence" value="ECO:0007669"/>
    <property type="project" value="UniProtKB-KW"/>
</dbReference>
<dbReference type="CDD" id="cd18787">
    <property type="entry name" value="SF2_C_DEAD"/>
    <property type="match status" value="1"/>
</dbReference>
<dbReference type="Pfam" id="PF08147">
    <property type="entry name" value="DBP10CT"/>
    <property type="match status" value="1"/>
</dbReference>
<dbReference type="Pfam" id="PF00271">
    <property type="entry name" value="Helicase_C"/>
    <property type="match status" value="1"/>
</dbReference>
<evidence type="ECO:0000313" key="12">
    <source>
        <dbReference type="Proteomes" id="UP001150925"/>
    </source>
</evidence>
<dbReference type="GO" id="GO:0005829">
    <property type="term" value="C:cytosol"/>
    <property type="evidence" value="ECO:0007669"/>
    <property type="project" value="TreeGrafter"/>
</dbReference>
<evidence type="ECO:0000256" key="6">
    <source>
        <dbReference type="ARBA" id="ARBA00022840"/>
    </source>
</evidence>
<evidence type="ECO:0000256" key="4">
    <source>
        <dbReference type="ARBA" id="ARBA00022801"/>
    </source>
</evidence>
<evidence type="ECO:0000313" key="11">
    <source>
        <dbReference type="EMBL" id="KAJ1959453.1"/>
    </source>
</evidence>
<dbReference type="InterPro" id="IPR001650">
    <property type="entry name" value="Helicase_C-like"/>
</dbReference>
<keyword evidence="7" id="KW-0694">RNA-binding</keyword>
<feature type="compositionally biased region" description="Basic and acidic residues" evidence="9">
    <location>
        <begin position="609"/>
        <end position="620"/>
    </location>
</feature>
<dbReference type="PROSITE" id="PS51194">
    <property type="entry name" value="HELICASE_CTER"/>
    <property type="match status" value="1"/>
</dbReference>
<reference evidence="11" key="1">
    <citation type="submission" date="2022-07" db="EMBL/GenBank/DDBJ databases">
        <title>Phylogenomic reconstructions and comparative analyses of Kickxellomycotina fungi.</title>
        <authorList>
            <person name="Reynolds N.K."/>
            <person name="Stajich J.E."/>
            <person name="Barry K."/>
            <person name="Grigoriev I.V."/>
            <person name="Crous P."/>
            <person name="Smith M.E."/>
        </authorList>
    </citation>
    <scope>NUCLEOTIDE SEQUENCE</scope>
    <source>
        <strain evidence="11">RSA 1196</strain>
    </source>
</reference>